<dbReference type="GO" id="GO:0048312">
    <property type="term" value="P:intracellular distribution of mitochondria"/>
    <property type="evidence" value="ECO:0007669"/>
    <property type="project" value="TreeGrafter"/>
</dbReference>
<dbReference type="GO" id="GO:0016020">
    <property type="term" value="C:membrane"/>
    <property type="evidence" value="ECO:0007669"/>
    <property type="project" value="TreeGrafter"/>
</dbReference>
<evidence type="ECO:0000256" key="2">
    <source>
        <dbReference type="ARBA" id="ARBA00023134"/>
    </source>
</evidence>
<comment type="caution">
    <text evidence="5">The sequence shown here is derived from an EMBL/GenBank/DDBJ whole genome shotgun (WGS) entry which is preliminary data.</text>
</comment>
<dbReference type="Pfam" id="PF01031">
    <property type="entry name" value="Dynamin_M"/>
    <property type="match status" value="1"/>
</dbReference>
<evidence type="ECO:0000313" key="6">
    <source>
        <dbReference type="Proteomes" id="UP000807716"/>
    </source>
</evidence>
<dbReference type="InterPro" id="IPR045063">
    <property type="entry name" value="Dynamin_N"/>
</dbReference>
<dbReference type="InterPro" id="IPR020850">
    <property type="entry name" value="GED_dom"/>
</dbReference>
<dbReference type="Gene3D" id="3.40.50.300">
    <property type="entry name" value="P-loop containing nucleotide triphosphate hydrolases"/>
    <property type="match status" value="1"/>
</dbReference>
<evidence type="ECO:0000259" key="3">
    <source>
        <dbReference type="PROSITE" id="PS51388"/>
    </source>
</evidence>
<feature type="domain" description="GED" evidence="3">
    <location>
        <begin position="570"/>
        <end position="650"/>
    </location>
</feature>
<dbReference type="CDD" id="cd08771">
    <property type="entry name" value="DLP_1"/>
    <property type="match status" value="1"/>
</dbReference>
<name>A0A9P6PYW7_9FUNG</name>
<dbReference type="InterPro" id="IPR000375">
    <property type="entry name" value="Dynamin_stalk"/>
</dbReference>
<dbReference type="Proteomes" id="UP000807716">
    <property type="component" value="Unassembled WGS sequence"/>
</dbReference>
<dbReference type="Gene3D" id="1.20.120.1240">
    <property type="entry name" value="Dynamin, middle domain"/>
    <property type="match status" value="1"/>
</dbReference>
<keyword evidence="6" id="KW-1185">Reference proteome</keyword>
<dbReference type="SUPFAM" id="SSF52540">
    <property type="entry name" value="P-loop containing nucleoside triphosphate hydrolases"/>
    <property type="match status" value="1"/>
</dbReference>
<feature type="domain" description="Dynamin-type G" evidence="4">
    <location>
        <begin position="25"/>
        <end position="299"/>
    </location>
</feature>
<dbReference type="EMBL" id="JAAAJB010000450">
    <property type="protein sequence ID" value="KAG0255624.1"/>
    <property type="molecule type" value="Genomic_DNA"/>
</dbReference>
<evidence type="ECO:0000256" key="1">
    <source>
        <dbReference type="ARBA" id="ARBA00022741"/>
    </source>
</evidence>
<dbReference type="PANTHER" id="PTHR11566:SF21">
    <property type="entry name" value="DYNAMIN RELATED PROTEIN 1, ISOFORM A"/>
    <property type="match status" value="1"/>
</dbReference>
<dbReference type="GO" id="GO:0016559">
    <property type="term" value="P:peroxisome fission"/>
    <property type="evidence" value="ECO:0007669"/>
    <property type="project" value="TreeGrafter"/>
</dbReference>
<organism evidence="5 6">
    <name type="scientific">Actinomortierella ambigua</name>
    <dbReference type="NCBI Taxonomy" id="1343610"/>
    <lineage>
        <taxon>Eukaryota</taxon>
        <taxon>Fungi</taxon>
        <taxon>Fungi incertae sedis</taxon>
        <taxon>Mucoromycota</taxon>
        <taxon>Mortierellomycotina</taxon>
        <taxon>Mortierellomycetes</taxon>
        <taxon>Mortierellales</taxon>
        <taxon>Mortierellaceae</taxon>
        <taxon>Actinomortierella</taxon>
    </lineage>
</organism>
<dbReference type="InterPro" id="IPR030381">
    <property type="entry name" value="G_DYNAMIN_dom"/>
</dbReference>
<dbReference type="PROSITE" id="PS51718">
    <property type="entry name" value="G_DYNAMIN_2"/>
    <property type="match status" value="1"/>
</dbReference>
<dbReference type="PROSITE" id="PS51388">
    <property type="entry name" value="GED"/>
    <property type="match status" value="1"/>
</dbReference>
<dbReference type="GO" id="GO:0005525">
    <property type="term" value="F:GTP binding"/>
    <property type="evidence" value="ECO:0007669"/>
    <property type="project" value="InterPro"/>
</dbReference>
<reference evidence="5" key="1">
    <citation type="journal article" date="2020" name="Fungal Divers.">
        <title>Resolving the Mortierellaceae phylogeny through synthesis of multi-gene phylogenetics and phylogenomics.</title>
        <authorList>
            <person name="Vandepol N."/>
            <person name="Liber J."/>
            <person name="Desiro A."/>
            <person name="Na H."/>
            <person name="Kennedy M."/>
            <person name="Barry K."/>
            <person name="Grigoriev I.V."/>
            <person name="Miller A.N."/>
            <person name="O'Donnell K."/>
            <person name="Stajich J.E."/>
            <person name="Bonito G."/>
        </authorList>
    </citation>
    <scope>NUCLEOTIDE SEQUENCE</scope>
    <source>
        <strain evidence="5">BC1065</strain>
    </source>
</reference>
<dbReference type="SMART" id="SM00053">
    <property type="entry name" value="DYNc"/>
    <property type="match status" value="1"/>
</dbReference>
<dbReference type="Pfam" id="PF00350">
    <property type="entry name" value="Dynamin_N"/>
    <property type="match status" value="1"/>
</dbReference>
<dbReference type="GO" id="GO:0000266">
    <property type="term" value="P:mitochondrial fission"/>
    <property type="evidence" value="ECO:0007669"/>
    <property type="project" value="TreeGrafter"/>
</dbReference>
<dbReference type="GO" id="GO:0005874">
    <property type="term" value="C:microtubule"/>
    <property type="evidence" value="ECO:0007669"/>
    <property type="project" value="TreeGrafter"/>
</dbReference>
<dbReference type="InterPro" id="IPR001401">
    <property type="entry name" value="Dynamin_GTPase"/>
</dbReference>
<evidence type="ECO:0000313" key="5">
    <source>
        <dbReference type="EMBL" id="KAG0255624.1"/>
    </source>
</evidence>
<dbReference type="AlphaFoldDB" id="A0A9P6PYW7"/>
<proteinExistence type="predicted"/>
<keyword evidence="2" id="KW-0342">GTP-binding</keyword>
<keyword evidence="1" id="KW-0547">Nucleotide-binding</keyword>
<dbReference type="PRINTS" id="PR00195">
    <property type="entry name" value="DYNAMIN"/>
</dbReference>
<dbReference type="GO" id="GO:0008017">
    <property type="term" value="F:microtubule binding"/>
    <property type="evidence" value="ECO:0007669"/>
    <property type="project" value="TreeGrafter"/>
</dbReference>
<dbReference type="InterPro" id="IPR022812">
    <property type="entry name" value="Dynamin"/>
</dbReference>
<dbReference type="GO" id="GO:0006897">
    <property type="term" value="P:endocytosis"/>
    <property type="evidence" value="ECO:0007669"/>
    <property type="project" value="TreeGrafter"/>
</dbReference>
<evidence type="ECO:0000259" key="4">
    <source>
        <dbReference type="PROSITE" id="PS51718"/>
    </source>
</evidence>
<protein>
    <submittedName>
        <fullName evidence="5">Uncharacterized protein</fullName>
    </submittedName>
</protein>
<gene>
    <name evidence="5" type="ORF">DFQ27_006167</name>
</gene>
<dbReference type="PANTHER" id="PTHR11566">
    <property type="entry name" value="DYNAMIN"/>
    <property type="match status" value="1"/>
</dbReference>
<dbReference type="InterPro" id="IPR027417">
    <property type="entry name" value="P-loop_NTPase"/>
</dbReference>
<dbReference type="OrthoDB" id="5061070at2759"/>
<dbReference type="GO" id="GO:0005739">
    <property type="term" value="C:mitochondrion"/>
    <property type="evidence" value="ECO:0007669"/>
    <property type="project" value="TreeGrafter"/>
</dbReference>
<dbReference type="GO" id="GO:0003924">
    <property type="term" value="F:GTPase activity"/>
    <property type="evidence" value="ECO:0007669"/>
    <property type="project" value="InterPro"/>
</dbReference>
<accession>A0A9P6PYW7</accession>
<sequence>MFDATEYQGLVDKINNLKHHRLNHVLSVPQIAIVGDQSSGKSSVLEAFTKLLFPRDKGMCTRFATQVNMCRDVALTEDTLSACIDGEDAFNLRYKVIAADQFHLVIKEAVSLLCRASDISEKVLELTLSGPAQSPLTIVDLPGFINTTLDGQSKTIPDAIRTINERYMKDPRTIILAVVPANVDLNNSYVLARAEEHDPNNERTVPIVTKPDMIDKGTLPELIDTILNNRKKMRLGYLVMRNTGFADMDLPWEEACQAEDDFFGRDQAWRAVPKASRGRVSVKKFLGDLLYAHIKKELPLLKQEVIHKTEELRRELGSMGHAIASTHDARAKFSELTMKLQSSLSANLVGVYSQEYMIKFKGEADEFDDGQMNQKSLRFIRSSLQKLYQEYNAAMAKYGSENLETSEIMAAVGRFKGNELPGFVSFSIFTKVFGGTHATWKTLTKAHIAKMKLYMCEAVKAFLVYKIEHQAVRVVFLDHFLTFYLRQEKLINIAIEQIFEDEMTPFTFNKYYYDTILKARADKDQERLDKMKEPLEKAHTWRDQHRGVAILNFNPKPLSTDANVNEQNAAEDLCDQLKAYCKVARKRIVDVMLMQTIERHMVRQIDLYFSKLIKVDDAKLACLVESEAEQRRRQDLEDRIKILERSLLEL</sequence>